<feature type="domain" description="Alpha/beta hydrolase fold-3" evidence="2">
    <location>
        <begin position="94"/>
        <end position="303"/>
    </location>
</feature>
<sequence length="341" mass="36360">MPADVRRLELRPSERRTAERINAALAVMPRLKTDGWRVQAGQWAMSTVGVAAQTVTAGWLRTRGVRVETLRIPSPDGGVPVRILLPPGPPRGAVLDMHGGGWVVGSAGLNDHLNADLAADAGLAVVSVDYRLLSETRGVLLPHAIADCQAAARWFADNALEHFETDRLFLGGQSAGAHLAALSAMTLRDEDRLGRFIGCLFVYGVFDLSGTPSVRAAGPDTLILNGPTLAADLCRLTPDLDEAGRRLPDVSPLHAPMHDLPPALFIAGDLDPLRDDSLHMADAWSAAATSNLIEVPLAPHGFIHFGGPLAARAMSEIRQWIEFRLESASPDAPVHSPASGR</sequence>
<dbReference type="Proteomes" id="UP000529946">
    <property type="component" value="Unassembled WGS sequence"/>
</dbReference>
<dbReference type="PANTHER" id="PTHR48081">
    <property type="entry name" value="AB HYDROLASE SUPERFAMILY PROTEIN C4A8.06C"/>
    <property type="match status" value="1"/>
</dbReference>
<gene>
    <name evidence="3" type="ORF">GGR12_002788</name>
</gene>
<dbReference type="AlphaFoldDB" id="A0A7W6NR83"/>
<accession>A0A7W6NR83</accession>
<dbReference type="Gene3D" id="3.40.50.1820">
    <property type="entry name" value="alpha/beta hydrolase"/>
    <property type="match status" value="1"/>
</dbReference>
<reference evidence="3 4" key="1">
    <citation type="submission" date="2020-08" db="EMBL/GenBank/DDBJ databases">
        <title>Genomic Encyclopedia of Type Strains, Phase IV (KMG-IV): sequencing the most valuable type-strain genomes for metagenomic binning, comparative biology and taxonomic classification.</title>
        <authorList>
            <person name="Goeker M."/>
        </authorList>
    </citation>
    <scope>NUCLEOTIDE SEQUENCE [LARGE SCALE GENOMIC DNA]</scope>
    <source>
        <strain evidence="3 4">DSM 23960</strain>
    </source>
</reference>
<dbReference type="Pfam" id="PF07859">
    <property type="entry name" value="Abhydrolase_3"/>
    <property type="match status" value="1"/>
</dbReference>
<organism evidence="3 4">
    <name type="scientific">Brevundimonas lenta</name>
    <dbReference type="NCBI Taxonomy" id="424796"/>
    <lineage>
        <taxon>Bacteria</taxon>
        <taxon>Pseudomonadati</taxon>
        <taxon>Pseudomonadota</taxon>
        <taxon>Alphaproteobacteria</taxon>
        <taxon>Caulobacterales</taxon>
        <taxon>Caulobacteraceae</taxon>
        <taxon>Brevundimonas</taxon>
    </lineage>
</organism>
<protein>
    <submittedName>
        <fullName evidence="3">Acetyl esterase/lipase</fullName>
    </submittedName>
</protein>
<comment type="caution">
    <text evidence="3">The sequence shown here is derived from an EMBL/GenBank/DDBJ whole genome shotgun (WGS) entry which is preliminary data.</text>
</comment>
<dbReference type="EMBL" id="JACIDM010000003">
    <property type="protein sequence ID" value="MBB4083900.1"/>
    <property type="molecule type" value="Genomic_DNA"/>
</dbReference>
<proteinExistence type="predicted"/>
<evidence type="ECO:0000259" key="2">
    <source>
        <dbReference type="Pfam" id="PF07859"/>
    </source>
</evidence>
<evidence type="ECO:0000313" key="4">
    <source>
        <dbReference type="Proteomes" id="UP000529946"/>
    </source>
</evidence>
<dbReference type="InterPro" id="IPR050300">
    <property type="entry name" value="GDXG_lipolytic_enzyme"/>
</dbReference>
<keyword evidence="1" id="KW-0378">Hydrolase</keyword>
<dbReference type="RefSeq" id="WP_183205041.1">
    <property type="nucleotide sequence ID" value="NZ_BAAAER010000003.1"/>
</dbReference>
<keyword evidence="4" id="KW-1185">Reference proteome</keyword>
<dbReference type="InterPro" id="IPR029058">
    <property type="entry name" value="AB_hydrolase_fold"/>
</dbReference>
<evidence type="ECO:0000313" key="3">
    <source>
        <dbReference type="EMBL" id="MBB4083900.1"/>
    </source>
</evidence>
<dbReference type="GO" id="GO:0016787">
    <property type="term" value="F:hydrolase activity"/>
    <property type="evidence" value="ECO:0007669"/>
    <property type="project" value="UniProtKB-KW"/>
</dbReference>
<name>A0A7W6NR83_9CAUL</name>
<evidence type="ECO:0000256" key="1">
    <source>
        <dbReference type="ARBA" id="ARBA00022801"/>
    </source>
</evidence>
<dbReference type="InterPro" id="IPR013094">
    <property type="entry name" value="AB_hydrolase_3"/>
</dbReference>
<dbReference type="SUPFAM" id="SSF53474">
    <property type="entry name" value="alpha/beta-Hydrolases"/>
    <property type="match status" value="1"/>
</dbReference>